<reference evidence="3 4" key="1">
    <citation type="submission" date="2020-04" db="EMBL/GenBank/DDBJ databases">
        <authorList>
            <person name="Yoon J."/>
        </authorList>
    </citation>
    <scope>NUCLEOTIDE SEQUENCE [LARGE SCALE GENOMIC DNA]</scope>
    <source>
        <strain evidence="3 4">KMU-166</strain>
    </source>
</reference>
<feature type="transmembrane region" description="Helical" evidence="1">
    <location>
        <begin position="6"/>
        <end position="28"/>
    </location>
</feature>
<feature type="domain" description="DUF2489" evidence="2">
    <location>
        <begin position="16"/>
        <end position="151"/>
    </location>
</feature>
<sequence>MMESVWFWLVLAGVIILALAAYAGYLLLALRRQKQAAAAVVQIQQPEAAPASQSLDAVESVKVLARCFIDGQVGASEAALRIAVLLDQPQVPAAVVAQGQVFRDVAAALAHIPTHQQWRELSREQRDQFRAEMDSIEENSKAQMLEAAQRLGASA</sequence>
<keyword evidence="1" id="KW-0812">Transmembrane</keyword>
<name>A0ABX1GCF4_9GAMM</name>
<evidence type="ECO:0000313" key="4">
    <source>
        <dbReference type="Proteomes" id="UP000765845"/>
    </source>
</evidence>
<keyword evidence="1" id="KW-0472">Membrane</keyword>
<organism evidence="3 4">
    <name type="scientific">Spongiibacter thalassae</name>
    <dbReference type="NCBI Taxonomy" id="2721624"/>
    <lineage>
        <taxon>Bacteria</taxon>
        <taxon>Pseudomonadati</taxon>
        <taxon>Pseudomonadota</taxon>
        <taxon>Gammaproteobacteria</taxon>
        <taxon>Cellvibrionales</taxon>
        <taxon>Spongiibacteraceae</taxon>
        <taxon>Spongiibacter</taxon>
    </lineage>
</organism>
<dbReference type="RefSeq" id="WP_168448725.1">
    <property type="nucleotide sequence ID" value="NZ_JAAWWK010000001.1"/>
</dbReference>
<evidence type="ECO:0000313" key="3">
    <source>
        <dbReference type="EMBL" id="NKI16192.1"/>
    </source>
</evidence>
<comment type="caution">
    <text evidence="3">The sequence shown here is derived from an EMBL/GenBank/DDBJ whole genome shotgun (WGS) entry which is preliminary data.</text>
</comment>
<dbReference type="EMBL" id="JAAWWK010000001">
    <property type="protein sequence ID" value="NKI16192.1"/>
    <property type="molecule type" value="Genomic_DNA"/>
</dbReference>
<dbReference type="Proteomes" id="UP000765845">
    <property type="component" value="Unassembled WGS sequence"/>
</dbReference>
<protein>
    <submittedName>
        <fullName evidence="3">DUF2489 domain-containing protein</fullName>
    </submittedName>
</protein>
<dbReference type="InterPro" id="IPR019617">
    <property type="entry name" value="DUF2489"/>
</dbReference>
<keyword evidence="1" id="KW-1133">Transmembrane helix</keyword>
<accession>A0ABX1GCF4</accession>
<gene>
    <name evidence="3" type="ORF">HCU74_02045</name>
</gene>
<evidence type="ECO:0000256" key="1">
    <source>
        <dbReference type="SAM" id="Phobius"/>
    </source>
</evidence>
<keyword evidence="4" id="KW-1185">Reference proteome</keyword>
<dbReference type="Pfam" id="PF10675">
    <property type="entry name" value="DUF2489"/>
    <property type="match status" value="1"/>
</dbReference>
<proteinExistence type="predicted"/>
<evidence type="ECO:0000259" key="2">
    <source>
        <dbReference type="Pfam" id="PF10675"/>
    </source>
</evidence>